<protein>
    <recommendedName>
        <fullName evidence="6">Tubulin-specific chaperone D C-terminal domain-containing protein</fullName>
    </recommendedName>
</protein>
<dbReference type="InterPro" id="IPR016024">
    <property type="entry name" value="ARM-type_fold"/>
</dbReference>
<dbReference type="InterPro" id="IPR033162">
    <property type="entry name" value="TBCD"/>
</dbReference>
<dbReference type="GO" id="GO:0007023">
    <property type="term" value="P:post-chaperonin tubulin folding pathway"/>
    <property type="evidence" value="ECO:0007669"/>
    <property type="project" value="InterPro"/>
</dbReference>
<dbReference type="InterPro" id="IPR011989">
    <property type="entry name" value="ARM-like"/>
</dbReference>
<dbReference type="Pfam" id="PF25767">
    <property type="entry name" value="ARM_TBCD_2nd"/>
    <property type="match status" value="1"/>
</dbReference>
<dbReference type="GO" id="GO:0048487">
    <property type="term" value="F:beta-tubulin binding"/>
    <property type="evidence" value="ECO:0007669"/>
    <property type="project" value="InterPro"/>
</dbReference>
<dbReference type="AlphaFoldDB" id="A0AAJ0FXG8"/>
<dbReference type="InterPro" id="IPR022577">
    <property type="entry name" value="TBCD_C"/>
</dbReference>
<dbReference type="Pfam" id="PF23579">
    <property type="entry name" value="ARM_TBCD"/>
    <property type="match status" value="1"/>
</dbReference>
<dbReference type="SUPFAM" id="SSF48371">
    <property type="entry name" value="ARM repeat"/>
    <property type="match status" value="2"/>
</dbReference>
<evidence type="ECO:0000313" key="4">
    <source>
        <dbReference type="EMBL" id="KAK2595304.1"/>
    </source>
</evidence>
<feature type="domain" description="Tubulin-folding cofactor D C-terminal" evidence="2">
    <location>
        <begin position="972"/>
        <end position="1149"/>
    </location>
</feature>
<accession>A0AAJ0FXG8</accession>
<dbReference type="Proteomes" id="UP001251528">
    <property type="component" value="Unassembled WGS sequence"/>
</dbReference>
<dbReference type="InterPro" id="IPR058033">
    <property type="entry name" value="ARM_TBCD_2nd"/>
</dbReference>
<dbReference type="Gene3D" id="1.25.10.10">
    <property type="entry name" value="Leucine-rich Repeat Variant"/>
    <property type="match status" value="1"/>
</dbReference>
<dbReference type="GO" id="GO:0005096">
    <property type="term" value="F:GTPase activator activity"/>
    <property type="evidence" value="ECO:0007669"/>
    <property type="project" value="InterPro"/>
</dbReference>
<dbReference type="EMBL" id="JASWJB010000136">
    <property type="protein sequence ID" value="KAK2595304.1"/>
    <property type="molecule type" value="Genomic_DNA"/>
</dbReference>
<dbReference type="PANTHER" id="PTHR12658">
    <property type="entry name" value="BETA-TUBULIN COFACTOR D"/>
    <property type="match status" value="1"/>
</dbReference>
<comment type="caution">
    <text evidence="4">The sequence shown here is derived from an EMBL/GenBank/DDBJ whole genome shotgun (WGS) entry which is preliminary data.</text>
</comment>
<name>A0AAJ0FXG8_9HYPO</name>
<evidence type="ECO:0008006" key="6">
    <source>
        <dbReference type="Google" id="ProtNLM"/>
    </source>
</evidence>
<keyword evidence="5" id="KW-1185">Reference proteome</keyword>
<organism evidence="4 5">
    <name type="scientific">Conoideocrella luteorostrata</name>
    <dbReference type="NCBI Taxonomy" id="1105319"/>
    <lineage>
        <taxon>Eukaryota</taxon>
        <taxon>Fungi</taxon>
        <taxon>Dikarya</taxon>
        <taxon>Ascomycota</taxon>
        <taxon>Pezizomycotina</taxon>
        <taxon>Sordariomycetes</taxon>
        <taxon>Hypocreomycetidae</taxon>
        <taxon>Hypocreales</taxon>
        <taxon>Clavicipitaceae</taxon>
        <taxon>Conoideocrella</taxon>
    </lineage>
</organism>
<dbReference type="Pfam" id="PF12612">
    <property type="entry name" value="TFCD_C"/>
    <property type="match status" value="1"/>
</dbReference>
<evidence type="ECO:0000313" key="5">
    <source>
        <dbReference type="Proteomes" id="UP001251528"/>
    </source>
</evidence>
<gene>
    <name evidence="4" type="ORF">QQS21_006960</name>
</gene>
<dbReference type="GO" id="GO:0000226">
    <property type="term" value="P:microtubule cytoskeleton organization"/>
    <property type="evidence" value="ECO:0007669"/>
    <property type="project" value="TreeGrafter"/>
</dbReference>
<evidence type="ECO:0000259" key="2">
    <source>
        <dbReference type="Pfam" id="PF12612"/>
    </source>
</evidence>
<feature type="domain" description="Tubulin-folding cofactor D ARM repeats" evidence="3">
    <location>
        <begin position="357"/>
        <end position="575"/>
    </location>
</feature>
<dbReference type="PANTHER" id="PTHR12658:SF0">
    <property type="entry name" value="TUBULIN-SPECIFIC CHAPERONE D"/>
    <property type="match status" value="1"/>
</dbReference>
<reference evidence="4" key="1">
    <citation type="submission" date="2023-06" db="EMBL/GenBank/DDBJ databases">
        <title>Conoideocrella luteorostrata (Hypocreales: Clavicipitaceae), a potential biocontrol fungus for elongate hemlock scale in United States Christmas tree production areas.</title>
        <authorList>
            <person name="Barrett H."/>
            <person name="Lovett B."/>
            <person name="Macias A.M."/>
            <person name="Stajich J.E."/>
            <person name="Kasson M.T."/>
        </authorList>
    </citation>
    <scope>NUCLEOTIDE SEQUENCE</scope>
    <source>
        <strain evidence="4">ARSEF 14590</strain>
    </source>
</reference>
<sequence>MDAPEADFDTKLQKISGDLLADLDGALTTAIRKPHGHGGGTQVRSFVRARETFKSTTAVLDLFQELPQLLDPHLPKWIPLLAESYLEYSQMRHRIKRMPKQPDLLVPVDFAICRILYAFCKVRGEKVIVRFLNAETRYLELLLSAVEEAEEKRSLEPTSSSSSSSSSSGWEWEQRYVVLLWLSHLLLAPFDLSTISSLDIEESGVPDIPGLQWPRNLPGITMRVVPLAIKYLNSPGKEKDAAKALLVRIAMRRDMQQLGILDALIRWALTSLRMQKDEPLESTYFYLGVLSFLAGALRSAAETSDMDSYLASIFHCVFDITLGSNELSRSIYKLAIARKIILKIIRSVTVSLLRKPQQTMGNTEMVETTIGYLIDSVSDTDTPVRLSASKALSIITQKLDPGMASQVVEAVLESLNRNVLWTKSSSGQGEKPTRNLSSVNSLEWHGLMLTLSHLLYRRSPPAAQLSDIIHALLLGLSFEQRSTSGSSVGANVRDAACFGIWALARRYTTQELLDVPTTSVFAAKSHPSTSSILQVLGTELVATASLDSAGNIRRGASAALQELIGRHPDTVERGIEVVQIVDYHAVARRARAVEEVATKATKLSGQYGDTLVDGILGWRGVGDTDPQSRRVSGAAFGELTKELSLLDSTNPLARFESSIELILRRIHCLVKRQVEERHGLLLCFASVLDRLSEYAPQTGRSPLVQRALASVADILEDCRDTEYRKPELIAESASCLAVSTLPFLQMTTSGKSKLSLEPGQNSLSSSRLREYISSTSYYLTDATPNEHVERLVAALRGVIQGWLSRNEPETVEPSSLAGLVLLMFSTIQTRESILQEWTTMVGSSPTRTTRTVTTGQGYFHALAMAQPLSQQLHVGPGRDLASQALLDRWAEDDNIEIRVTILQSLVRSGLLQAEASWFLDLLIDGLSDYTTNARGDVGSHVRVQSLRAVRSLWERGRGSDTDQNLMEESTTKLFPSILGLSAEKLDRVRPEAQAAIALMMTKDSDAEAFRSLTFSSKTYFETLLGLVVSDSLSEPLFKAARQYRPAWMAELMAGLVTSADTGNDDLVIASRAALTDFCETSQQHLDLVCTSLVQNLRSHPTDDRIAVPTLEIIVFLFHTGLFQNSKGVNLRNLCLHAQKAGYKTGNVRKVIACVKVYGGVAGLGGGPQSADEAVKSGVLEARRRLGALMFHPWPRVRSMVVDEIWGLLGCEEGKGDAKLTGVDWGAAGKGEIRTLVHALGME</sequence>
<evidence type="ECO:0000256" key="1">
    <source>
        <dbReference type="ARBA" id="ARBA00023186"/>
    </source>
</evidence>
<proteinExistence type="predicted"/>
<keyword evidence="1" id="KW-0143">Chaperone</keyword>
<evidence type="ECO:0000259" key="3">
    <source>
        <dbReference type="Pfam" id="PF25767"/>
    </source>
</evidence>
<dbReference type="GO" id="GO:0007021">
    <property type="term" value="P:tubulin complex assembly"/>
    <property type="evidence" value="ECO:0007669"/>
    <property type="project" value="InterPro"/>
</dbReference>